<evidence type="ECO:0000256" key="1">
    <source>
        <dbReference type="SAM" id="MobiDB-lite"/>
    </source>
</evidence>
<dbReference type="EMBL" id="CM000913">
    <property type="protein sequence ID" value="EFG05740.1"/>
    <property type="molecule type" value="Genomic_DNA"/>
</dbReference>
<dbReference type="GeneID" id="93732661"/>
<dbReference type="AlphaFoldDB" id="E2PUC1"/>
<proteinExistence type="predicted"/>
<evidence type="ECO:0000313" key="2">
    <source>
        <dbReference type="EMBL" id="EFG05740.1"/>
    </source>
</evidence>
<dbReference type="eggNOG" id="ENOG5033XHZ">
    <property type="taxonomic scope" value="Bacteria"/>
</dbReference>
<feature type="region of interest" description="Disordered" evidence="1">
    <location>
        <begin position="1"/>
        <end position="21"/>
    </location>
</feature>
<organism evidence="2 3">
    <name type="scientific">Streptomyces clavuligerus</name>
    <dbReference type="NCBI Taxonomy" id="1901"/>
    <lineage>
        <taxon>Bacteria</taxon>
        <taxon>Bacillati</taxon>
        <taxon>Actinomycetota</taxon>
        <taxon>Actinomycetes</taxon>
        <taxon>Kitasatosporales</taxon>
        <taxon>Streptomycetaceae</taxon>
        <taxon>Streptomyces</taxon>
    </lineage>
</organism>
<protein>
    <submittedName>
        <fullName evidence="2">Uncharacterized protein</fullName>
    </submittedName>
</protein>
<evidence type="ECO:0000313" key="3">
    <source>
        <dbReference type="Proteomes" id="UP000002357"/>
    </source>
</evidence>
<dbReference type="KEGG" id="sclf:BB341_24605"/>
<accession>E2PUC1</accession>
<dbReference type="Proteomes" id="UP000002357">
    <property type="component" value="Chromosome"/>
</dbReference>
<name>E2PUC1_STRCL</name>
<reference evidence="2 3" key="1">
    <citation type="journal article" date="2010" name="Genome Biol. Evol.">
        <title>The sequence of a 1.8-mb bacterial linear plasmid reveals a rich evolutionary reservoir of secondary metabolic pathways.</title>
        <authorList>
            <person name="Medema M.H."/>
            <person name="Trefzer A."/>
            <person name="Kovalchuk A."/>
            <person name="van den Berg M."/>
            <person name="Mueller U."/>
            <person name="Heijne W."/>
            <person name="Wu L."/>
            <person name="Alam M.T."/>
            <person name="Ronning C.M."/>
            <person name="Nierman W.C."/>
            <person name="Bovenberg R.A.L."/>
            <person name="Breitling R."/>
            <person name="Takano E."/>
        </authorList>
    </citation>
    <scope>NUCLEOTIDE SEQUENCE [LARGE SCALE GENOMIC DNA]</scope>
    <source>
        <strain evidence="3">ATCC 27064 / DSM 738 / JCM 4710 / NBRC 13307 / NCIMB 12785 / NRRL 3585 / VKM Ac-602</strain>
    </source>
</reference>
<dbReference type="STRING" id="1901.BB341_24605"/>
<gene>
    <name evidence="2" type="ORF">SCLAV_0664</name>
</gene>
<keyword evidence="3" id="KW-1185">Reference proteome</keyword>
<dbReference type="RefSeq" id="WP_003959712.1">
    <property type="nucleotide sequence ID" value="NZ_CM000913.1"/>
</dbReference>
<sequence>MQNVRNIRIASEPLDPAEPDGVEEFDAYDTFEMYRVVCPDCDRPIALLTDEDILPEHALCPTPWNPFGLTVCAGTGRPATQARPAEDGEGVQEQDMGLLLTLPQGLDWRMQPFSHVGGPGSRPLRRHAA</sequence>
<dbReference type="OrthoDB" id="4330280at2"/>